<keyword evidence="2" id="KW-1185">Reference proteome</keyword>
<protein>
    <recommendedName>
        <fullName evidence="3">UBN2 domain-containing protein</fullName>
    </recommendedName>
</protein>
<organism evidence="1 2">
    <name type="scientific">Hermetia illucens</name>
    <name type="common">Black soldier fly</name>
    <dbReference type="NCBI Taxonomy" id="343691"/>
    <lineage>
        <taxon>Eukaryota</taxon>
        <taxon>Metazoa</taxon>
        <taxon>Ecdysozoa</taxon>
        <taxon>Arthropoda</taxon>
        <taxon>Hexapoda</taxon>
        <taxon>Insecta</taxon>
        <taxon>Pterygota</taxon>
        <taxon>Neoptera</taxon>
        <taxon>Endopterygota</taxon>
        <taxon>Diptera</taxon>
        <taxon>Brachycera</taxon>
        <taxon>Stratiomyomorpha</taxon>
        <taxon>Stratiomyidae</taxon>
        <taxon>Hermetiinae</taxon>
        <taxon>Hermetia</taxon>
    </lineage>
</organism>
<evidence type="ECO:0000313" key="1">
    <source>
        <dbReference type="EMBL" id="CAD7076927.1"/>
    </source>
</evidence>
<dbReference type="InParanoid" id="A0A7R8UA11"/>
<evidence type="ECO:0008006" key="3">
    <source>
        <dbReference type="Google" id="ProtNLM"/>
    </source>
</evidence>
<evidence type="ECO:0000313" key="2">
    <source>
        <dbReference type="Proteomes" id="UP000594454"/>
    </source>
</evidence>
<gene>
    <name evidence="1" type="ORF">HERILL_LOCUS312</name>
</gene>
<dbReference type="Proteomes" id="UP000594454">
    <property type="component" value="Chromosome 1"/>
</dbReference>
<dbReference type="AlphaFoldDB" id="A0A7R8UA11"/>
<proteinExistence type="predicted"/>
<name>A0A7R8UA11_HERIL</name>
<reference evidence="1 2" key="1">
    <citation type="submission" date="2020-11" db="EMBL/GenBank/DDBJ databases">
        <authorList>
            <person name="Wallbank WR R."/>
            <person name="Pardo Diaz C."/>
            <person name="Kozak K."/>
            <person name="Martin S."/>
            <person name="Jiggins C."/>
            <person name="Moest M."/>
            <person name="Warren A I."/>
            <person name="Generalovic N T."/>
            <person name="Byers J.R.P. K."/>
            <person name="Montejo-Kovacevich G."/>
            <person name="Yen C E."/>
        </authorList>
    </citation>
    <scope>NUCLEOTIDE SEQUENCE [LARGE SCALE GENOMIC DNA]</scope>
</reference>
<sequence length="146" mass="16520">MSILVKHDRWSYISGEIPIPTGNDATACELTRWKSNDEKAKADIIQSIGDAELKTVFKCTTSKEVWDKLQSVDASKGPVHKIELLTDITSFKIDEDYDFREKLDTFTSAVEQLEGMKIDIPNDMLVVLILKDLPPSFENLRCAIRS</sequence>
<dbReference type="EMBL" id="LR899009">
    <property type="protein sequence ID" value="CAD7076927.1"/>
    <property type="molecule type" value="Genomic_DNA"/>
</dbReference>
<accession>A0A7R8UA11</accession>
<dbReference type="Pfam" id="PF14223">
    <property type="entry name" value="Retrotran_gag_2"/>
    <property type="match status" value="1"/>
</dbReference>